<feature type="region of interest" description="Disordered" evidence="5">
    <location>
        <begin position="53"/>
        <end position="115"/>
    </location>
</feature>
<gene>
    <name evidence="7" type="ORF">VP1G_02291</name>
</gene>
<evidence type="ECO:0008006" key="9">
    <source>
        <dbReference type="Google" id="ProtNLM"/>
    </source>
</evidence>
<dbReference type="PANTHER" id="PTHR15549">
    <property type="entry name" value="PAIRED IMMUNOGLOBULIN-LIKE TYPE 2 RECEPTOR"/>
    <property type="match status" value="1"/>
</dbReference>
<accession>A0A194UTB1</accession>
<feature type="region of interest" description="Disordered" evidence="5">
    <location>
        <begin position="181"/>
        <end position="202"/>
    </location>
</feature>
<feature type="region of interest" description="Disordered" evidence="5">
    <location>
        <begin position="452"/>
        <end position="501"/>
    </location>
</feature>
<feature type="compositionally biased region" description="Basic residues" evidence="5">
    <location>
        <begin position="1"/>
        <end position="11"/>
    </location>
</feature>
<dbReference type="GO" id="GO:0016020">
    <property type="term" value="C:membrane"/>
    <property type="evidence" value="ECO:0007669"/>
    <property type="project" value="UniProtKB-SubCell"/>
</dbReference>
<feature type="region of interest" description="Disordered" evidence="5">
    <location>
        <begin position="1"/>
        <end position="21"/>
    </location>
</feature>
<keyword evidence="4 6" id="KW-0472">Membrane</keyword>
<evidence type="ECO:0000256" key="2">
    <source>
        <dbReference type="ARBA" id="ARBA00022692"/>
    </source>
</evidence>
<evidence type="ECO:0000256" key="4">
    <source>
        <dbReference type="ARBA" id="ARBA00023136"/>
    </source>
</evidence>
<name>A0A194UTB1_CYTMA</name>
<dbReference type="PANTHER" id="PTHR15549:SF30">
    <property type="entry name" value="MID2 DOMAIN-CONTAINING PROTEIN"/>
    <property type="match status" value="1"/>
</dbReference>
<reference evidence="8" key="1">
    <citation type="submission" date="2014-12" db="EMBL/GenBank/DDBJ databases">
        <title>Genome Sequence of Valsa Canker Pathogens Uncovers a Specific Adaption of Colonization on Woody Bark.</title>
        <authorList>
            <person name="Yin Z."/>
            <person name="Liu H."/>
            <person name="Gao X."/>
            <person name="Li Z."/>
            <person name="Song N."/>
            <person name="Ke X."/>
            <person name="Dai Q."/>
            <person name="Wu Y."/>
            <person name="Sun Y."/>
            <person name="Xu J.-R."/>
            <person name="Kang Z.K."/>
            <person name="Wang L."/>
            <person name="Huang L."/>
        </authorList>
    </citation>
    <scope>NUCLEOTIDE SEQUENCE [LARGE SCALE GENOMIC DNA]</scope>
    <source>
        <strain evidence="8">SXYL134</strain>
    </source>
</reference>
<organism evidence="7 8">
    <name type="scientific">Cytospora mali</name>
    <name type="common">Apple Valsa canker fungus</name>
    <name type="synonym">Valsa mali</name>
    <dbReference type="NCBI Taxonomy" id="578113"/>
    <lineage>
        <taxon>Eukaryota</taxon>
        <taxon>Fungi</taxon>
        <taxon>Dikarya</taxon>
        <taxon>Ascomycota</taxon>
        <taxon>Pezizomycotina</taxon>
        <taxon>Sordariomycetes</taxon>
        <taxon>Sordariomycetidae</taxon>
        <taxon>Diaporthales</taxon>
        <taxon>Cytosporaceae</taxon>
        <taxon>Cytospora</taxon>
    </lineage>
</organism>
<evidence type="ECO:0000313" key="7">
    <source>
        <dbReference type="EMBL" id="KUI54859.1"/>
    </source>
</evidence>
<feature type="region of interest" description="Disordered" evidence="5">
    <location>
        <begin position="538"/>
        <end position="613"/>
    </location>
</feature>
<dbReference type="InterPro" id="IPR036028">
    <property type="entry name" value="SH3-like_dom_sf"/>
</dbReference>
<dbReference type="STRING" id="694573.A0A194UTB1"/>
<feature type="region of interest" description="Disordered" evidence="5">
    <location>
        <begin position="329"/>
        <end position="364"/>
    </location>
</feature>
<dbReference type="GO" id="GO:0071944">
    <property type="term" value="C:cell periphery"/>
    <property type="evidence" value="ECO:0007669"/>
    <property type="project" value="UniProtKB-ARBA"/>
</dbReference>
<keyword evidence="3 6" id="KW-1133">Transmembrane helix</keyword>
<evidence type="ECO:0000256" key="1">
    <source>
        <dbReference type="ARBA" id="ARBA00004167"/>
    </source>
</evidence>
<keyword evidence="8" id="KW-1185">Reference proteome</keyword>
<dbReference type="EMBL" id="KN714676">
    <property type="protein sequence ID" value="KUI54859.1"/>
    <property type="molecule type" value="Genomic_DNA"/>
</dbReference>
<evidence type="ECO:0000256" key="6">
    <source>
        <dbReference type="SAM" id="Phobius"/>
    </source>
</evidence>
<evidence type="ECO:0000256" key="5">
    <source>
        <dbReference type="SAM" id="MobiDB-lite"/>
    </source>
</evidence>
<proteinExistence type="predicted"/>
<dbReference type="InterPro" id="IPR051694">
    <property type="entry name" value="Immunoregulatory_rcpt-like"/>
</dbReference>
<evidence type="ECO:0000313" key="8">
    <source>
        <dbReference type="Proteomes" id="UP000078576"/>
    </source>
</evidence>
<feature type="compositionally biased region" description="Polar residues" evidence="5">
    <location>
        <begin position="338"/>
        <end position="355"/>
    </location>
</feature>
<evidence type="ECO:0000256" key="3">
    <source>
        <dbReference type="ARBA" id="ARBA00022989"/>
    </source>
</evidence>
<dbReference type="Gene3D" id="2.30.30.40">
    <property type="entry name" value="SH3 Domains"/>
    <property type="match status" value="1"/>
</dbReference>
<feature type="transmembrane region" description="Helical" evidence="6">
    <location>
        <begin position="206"/>
        <end position="227"/>
    </location>
</feature>
<protein>
    <recommendedName>
        <fullName evidence="9">SH3 domain-containing protein</fullName>
    </recommendedName>
</protein>
<feature type="compositionally biased region" description="Polar residues" evidence="5">
    <location>
        <begin position="62"/>
        <end position="80"/>
    </location>
</feature>
<dbReference type="SUPFAM" id="SSF50044">
    <property type="entry name" value="SH3-domain"/>
    <property type="match status" value="1"/>
</dbReference>
<feature type="compositionally biased region" description="Pro residues" evidence="5">
    <location>
        <begin position="568"/>
        <end position="592"/>
    </location>
</feature>
<feature type="region of interest" description="Disordered" evidence="5">
    <location>
        <begin position="238"/>
        <end position="261"/>
    </location>
</feature>
<dbReference type="Proteomes" id="UP000078576">
    <property type="component" value="Unassembled WGS sequence"/>
</dbReference>
<dbReference type="AlphaFoldDB" id="A0A194UTB1"/>
<dbReference type="OrthoDB" id="5340910at2759"/>
<keyword evidence="2 6" id="KW-0812">Transmembrane</keyword>
<comment type="subcellular location">
    <subcellularLocation>
        <location evidence="1">Membrane</location>
        <topology evidence="1">Single-pass membrane protein</topology>
    </subcellularLocation>
</comment>
<feature type="compositionally biased region" description="Basic and acidic residues" evidence="5">
    <location>
        <begin position="93"/>
        <end position="113"/>
    </location>
</feature>
<sequence>MLHKRSHVHRRKPDDGGFLGFGDSLGDLADEIASPFTQPKRVVTVYKTKTPEGWTGGVLTTLDRTTPTSDAAPIVTSTQSNDDEATPTTTRSTAKETTAKETTAREVSAKETADTTLAIATSTSSTSSTSDDDSVPTAIIASTASRSDTSGALAMATEAPTSSSSLLSTTAAGSTAASSTDASAASATQSASTSSSSGSGDGATKAGIAIGVLAGIFIVLAIVYFVIRKRKRQLREERLADDEKLSGPFESQPPATPAKAPRLSLRPMTQLFMGAPGSADRRMSKGPQQAIGMVASPTMKRAPGADAGERPMTSESQNVYNPFGNHAETIVEEPGTPRNPTSPMSPNSEVSTHMPSPTFAAGLSPAPRASAITTDSAVPAPTVIISSPHSTDATFSPLQANPLQANPVGQAISTPTASEAAALFAGATTGAAAGTLASAGLQRKQSVRKENAPAPLDLTLPPKMAAVPPSPTGTEFSVQEAESGQSPSPPSAGAAAIAAAGGPANSTVHRVQLDFKPTMDDELELHAGQIVRLLHEYDDGWGGPRGPPVNPQGRPQGPPMSGQRGPGPKFPPGNRPMGPPGGPPGGPLPPLGPNGRPRDPWDLPAVRDPPWDQDLDHSLPRCNVLNLLPVSDLSLLAHKVSLDGLNPLVA</sequence>
<feature type="compositionally biased region" description="Low complexity" evidence="5">
    <location>
        <begin position="481"/>
        <end position="501"/>
    </location>
</feature>